<keyword evidence="4" id="KW-1185">Reference proteome</keyword>
<keyword evidence="1" id="KW-0175">Coiled coil</keyword>
<comment type="caution">
    <text evidence="3">The sequence shown here is derived from an EMBL/GenBank/DDBJ whole genome shotgun (WGS) entry which is preliminary data.</text>
</comment>
<sequence length="175" mass="19158">MNFTRDRVRSIGWAFVLTVCAAMVLALTFRVNAVKSEVRLAERRIVSLKLEKQFLETEFQTRANQHQLTALNAIEFGYEAPRAAQYIEGERQLAALGQPRAPGAPEPIRFARAEQPRENESGFPAMVSPLTGQALAAEPAHEEAEAEKPREAVSAEGLAARLARLEAAAGNSSDE</sequence>
<protein>
    <submittedName>
        <fullName evidence="3">Uncharacterized protein</fullName>
    </submittedName>
</protein>
<evidence type="ECO:0000256" key="2">
    <source>
        <dbReference type="SAM" id="MobiDB-lite"/>
    </source>
</evidence>
<gene>
    <name evidence="3" type="ORF">FHS75_001562</name>
</gene>
<accession>A0A7Y9XXU0</accession>
<dbReference type="AlphaFoldDB" id="A0A7Y9XXU0"/>
<reference evidence="3 4" key="1">
    <citation type="submission" date="2020-07" db="EMBL/GenBank/DDBJ databases">
        <title>Genomic Encyclopedia of Type Strains, Phase IV (KMG-IV): sequencing the most valuable type-strain genomes for metagenomic binning, comparative biology and taxonomic classification.</title>
        <authorList>
            <person name="Goeker M."/>
        </authorList>
    </citation>
    <scope>NUCLEOTIDE SEQUENCE [LARGE SCALE GENOMIC DNA]</scope>
    <source>
        <strain evidence="3 4">DSM 29043</strain>
    </source>
</reference>
<feature type="coiled-coil region" evidence="1">
    <location>
        <begin position="31"/>
        <end position="58"/>
    </location>
</feature>
<dbReference type="RefSeq" id="WP_179407112.1">
    <property type="nucleotide sequence ID" value="NZ_BMGF01000002.1"/>
</dbReference>
<name>A0A7Y9XXU0_9SPHN</name>
<feature type="compositionally biased region" description="Basic and acidic residues" evidence="2">
    <location>
        <begin position="139"/>
        <end position="153"/>
    </location>
</feature>
<feature type="region of interest" description="Disordered" evidence="2">
    <location>
        <begin position="131"/>
        <end position="155"/>
    </location>
</feature>
<evidence type="ECO:0000313" key="3">
    <source>
        <dbReference type="EMBL" id="NYH95243.1"/>
    </source>
</evidence>
<evidence type="ECO:0000256" key="1">
    <source>
        <dbReference type="SAM" id="Coils"/>
    </source>
</evidence>
<organism evidence="3 4">
    <name type="scientific">Novosphingobium marinum</name>
    <dbReference type="NCBI Taxonomy" id="1514948"/>
    <lineage>
        <taxon>Bacteria</taxon>
        <taxon>Pseudomonadati</taxon>
        <taxon>Pseudomonadota</taxon>
        <taxon>Alphaproteobacteria</taxon>
        <taxon>Sphingomonadales</taxon>
        <taxon>Sphingomonadaceae</taxon>
        <taxon>Novosphingobium</taxon>
    </lineage>
</organism>
<dbReference type="Proteomes" id="UP000522081">
    <property type="component" value="Unassembled WGS sequence"/>
</dbReference>
<evidence type="ECO:0000313" key="4">
    <source>
        <dbReference type="Proteomes" id="UP000522081"/>
    </source>
</evidence>
<dbReference type="EMBL" id="JACBZF010000002">
    <property type="protein sequence ID" value="NYH95243.1"/>
    <property type="molecule type" value="Genomic_DNA"/>
</dbReference>
<proteinExistence type="predicted"/>